<feature type="region of interest" description="Disordered" evidence="1">
    <location>
        <begin position="552"/>
        <end position="615"/>
    </location>
</feature>
<feature type="compositionally biased region" description="Low complexity" evidence="1">
    <location>
        <begin position="395"/>
        <end position="404"/>
    </location>
</feature>
<sequence length="1283" mass="144237">VNLSSSTAGFSRRAIDRRLRPVVVSMVEEHSRTSTVGVDVVDDEQRAEMDAARQTLTAFLKKLTHDDLLCLATHNGLFVAEGKQSVDHFIIDVKSPFIHQTIAVENSYWSEYFRPKLEGDFLTKMITVETETNVLGLPSEMIVPESIQRRGSKKNPARRESFFKVLLQPGTYVVSMEGISLVVDRASIPSLSLDVNGESKLTEHILIPMPSARIDSLFFTASPSPALLPSSNGHAHPSEDTTTEEDERPPMLQRNSEGEGTTKIMALPVEVKEEDTADETFDSPDRKEEEINGVDPTKAGRLVVRIAKKELTVLDPLVPSTASNGVDEMKMPKEEGEPSTSSRKSRSSSRTKREPWKDWVEEPREFKRISIPTRKRQMTEEAQNGVKRTKERSGSASSSTASSSTPPPTLEREEPTEESTIVKIKKARSAGKSSVLCSLKETGEDGAQPTTPLNSIISLKPQHRSMPNPTVVRLSRQKLVDNKNRRKAEDSQSPSATPSTSSFSFTSALRTNGIATVIGVKTPPKELVALITPKREVMKGVVKEEQLVKTRLQAPRAAAIKAQKEAKKRIKQMEDSEGGEEESGDDGDERAHSSEEEGETAYADVSASTSTQEDQIKERKEFKIYTIIKDESDEEKRAADEKIMERIRREEAESAAAKKKLEEKLAKREELRAERAEAIATTEAVEETPRATDAVEVEEGPRSAPTFSTRDDPFFLAMMRGGSKKNGQFLRRSLASIYQASRDFYQSLTKQDPCLEWYPRPRVGPSVDGYVHQVSGCPVKVARGAKPECYHLDDLHNHREFRLGEIVWAKFQKEYWPGYIKMFVPAAAFDEYKGDAILVQWISESELHNYLSYADVFHFDIYFGCMYQPVKSDKAYAPNVARAIAIDGRPGYWEELITKPVFDEMVKIGGNISSIPQEHLTRIEANVKTRNPTSAQVSAAQKEIHQKEINHFQRHYKTFYRGRNTHRFVPKTENCTSMFISGSDAVEEEIKITPRKTNIYKVFKDENKMYHYNVKPEYSTIPTFAEEQVEVHVTDSKTKEYDIYRLYNGASAPPIQETLYEQRPVPLGVSAGVHGGIVFDAAARARLAAYLKERKREEAALSGQTTSKEEEQPASSSTSQVEAEMDLAAAISNMSTVTSHEVLHLMDEQQQAIDPNSKDDDEAWMANTVRCAEHIRLEFEVKERKIKENNEKYEEKKRIEEERKAEAQREKEEKAAARSARTGPLVDPILHKIKKPRLSKGVEDADKSMTTTPEKVKRRLSKASESSEKTGERESPKGSPRKK</sequence>
<feature type="region of interest" description="Disordered" evidence="1">
    <location>
        <begin position="318"/>
        <end position="433"/>
    </location>
</feature>
<gene>
    <name evidence="2" type="ORF">PMAYCL1PPCAC_30848</name>
</gene>
<evidence type="ECO:0000313" key="2">
    <source>
        <dbReference type="EMBL" id="GMR60653.1"/>
    </source>
</evidence>
<evidence type="ECO:0008006" key="4">
    <source>
        <dbReference type="Google" id="ProtNLM"/>
    </source>
</evidence>
<feature type="compositionally biased region" description="Acidic residues" evidence="1">
    <location>
        <begin position="575"/>
        <end position="588"/>
    </location>
</feature>
<proteinExistence type="predicted"/>
<feature type="region of interest" description="Disordered" evidence="1">
    <location>
        <begin position="480"/>
        <end position="504"/>
    </location>
</feature>
<keyword evidence="3" id="KW-1185">Reference proteome</keyword>
<feature type="compositionally biased region" description="Basic and acidic residues" evidence="1">
    <location>
        <begin position="480"/>
        <end position="490"/>
    </location>
</feature>
<feature type="region of interest" description="Disordered" evidence="1">
    <location>
        <begin position="1193"/>
        <end position="1283"/>
    </location>
</feature>
<accession>A0AAN5DCJ4</accession>
<feature type="region of interest" description="Disordered" evidence="1">
    <location>
        <begin position="1098"/>
        <end position="1122"/>
    </location>
</feature>
<feature type="compositionally biased region" description="Acidic residues" evidence="1">
    <location>
        <begin position="272"/>
        <end position="282"/>
    </location>
</feature>
<feature type="compositionally biased region" description="Basic and acidic residues" evidence="1">
    <location>
        <begin position="1193"/>
        <end position="1216"/>
    </location>
</feature>
<organism evidence="2 3">
    <name type="scientific">Pristionchus mayeri</name>
    <dbReference type="NCBI Taxonomy" id="1317129"/>
    <lineage>
        <taxon>Eukaryota</taxon>
        <taxon>Metazoa</taxon>
        <taxon>Ecdysozoa</taxon>
        <taxon>Nematoda</taxon>
        <taxon>Chromadorea</taxon>
        <taxon>Rhabditida</taxon>
        <taxon>Rhabditina</taxon>
        <taxon>Diplogasteromorpha</taxon>
        <taxon>Diplogasteroidea</taxon>
        <taxon>Neodiplogasteridae</taxon>
        <taxon>Pristionchus</taxon>
    </lineage>
</organism>
<evidence type="ECO:0000256" key="1">
    <source>
        <dbReference type="SAM" id="MobiDB-lite"/>
    </source>
</evidence>
<feature type="compositionally biased region" description="Basic and acidic residues" evidence="1">
    <location>
        <begin position="351"/>
        <end position="368"/>
    </location>
</feature>
<reference evidence="3" key="1">
    <citation type="submission" date="2022-10" db="EMBL/GenBank/DDBJ databases">
        <title>Genome assembly of Pristionchus species.</title>
        <authorList>
            <person name="Yoshida K."/>
            <person name="Sommer R.J."/>
        </authorList>
    </citation>
    <scope>NUCLEOTIDE SEQUENCE [LARGE SCALE GENOMIC DNA]</scope>
    <source>
        <strain evidence="3">RS5460</strain>
    </source>
</reference>
<dbReference type="EMBL" id="BTRK01000006">
    <property type="protein sequence ID" value="GMR60653.1"/>
    <property type="molecule type" value="Genomic_DNA"/>
</dbReference>
<evidence type="ECO:0000313" key="3">
    <source>
        <dbReference type="Proteomes" id="UP001328107"/>
    </source>
</evidence>
<feature type="region of interest" description="Disordered" evidence="1">
    <location>
        <begin position="682"/>
        <end position="708"/>
    </location>
</feature>
<protein>
    <recommendedName>
        <fullName evidence="4">PWWP domain-containing protein</fullName>
    </recommendedName>
</protein>
<feature type="compositionally biased region" description="Basic and acidic residues" evidence="1">
    <location>
        <begin position="1265"/>
        <end position="1276"/>
    </location>
</feature>
<feature type="region of interest" description="Disordered" evidence="1">
    <location>
        <begin position="228"/>
        <end position="294"/>
    </location>
</feature>
<feature type="compositionally biased region" description="Basic and acidic residues" evidence="1">
    <location>
        <begin position="327"/>
        <end position="336"/>
    </location>
</feature>
<dbReference type="Proteomes" id="UP001328107">
    <property type="component" value="Unassembled WGS sequence"/>
</dbReference>
<name>A0AAN5DCJ4_9BILA</name>
<feature type="non-terminal residue" evidence="2">
    <location>
        <position position="1"/>
    </location>
</feature>
<feature type="compositionally biased region" description="Low complexity" evidence="1">
    <location>
        <begin position="493"/>
        <end position="504"/>
    </location>
</feature>
<comment type="caution">
    <text evidence="2">The sequence shown here is derived from an EMBL/GenBank/DDBJ whole genome shotgun (WGS) entry which is preliminary data.</text>
</comment>
<dbReference type="SUPFAM" id="SSF63748">
    <property type="entry name" value="Tudor/PWWP/MBT"/>
    <property type="match status" value="1"/>
</dbReference>